<dbReference type="Pfam" id="PF05795">
    <property type="entry name" value="Plasmodium_Vir"/>
    <property type="match status" value="1"/>
</dbReference>
<dbReference type="AlphaFoldDB" id="A0A1G4E5E9"/>
<evidence type="ECO:0000313" key="3">
    <source>
        <dbReference type="Proteomes" id="UP000305196"/>
    </source>
</evidence>
<accession>A0A1G4E5E9</accession>
<keyword evidence="1" id="KW-0812">Transmembrane</keyword>
<reference evidence="2 3" key="1">
    <citation type="submission" date="2016-07" db="EMBL/GenBank/DDBJ databases">
        <authorList>
            <consortium name="Pathogen Informatics"/>
        </authorList>
    </citation>
    <scope>NUCLEOTIDE SEQUENCE [LARGE SCALE GENOMIC DNA]</scope>
</reference>
<feature type="transmembrane region" description="Helical" evidence="1">
    <location>
        <begin position="241"/>
        <end position="263"/>
    </location>
</feature>
<dbReference type="VEuPathDB" id="PlasmoDB:PVPAM_000008000"/>
<keyword evidence="1" id="KW-0472">Membrane</keyword>
<organism evidence="2 3">
    <name type="scientific">Plasmodium vivax</name>
    <name type="common">malaria parasite P. vivax</name>
    <dbReference type="NCBI Taxonomy" id="5855"/>
    <lineage>
        <taxon>Eukaryota</taxon>
        <taxon>Sar</taxon>
        <taxon>Alveolata</taxon>
        <taxon>Apicomplexa</taxon>
        <taxon>Aconoidasida</taxon>
        <taxon>Haemosporida</taxon>
        <taxon>Plasmodiidae</taxon>
        <taxon>Plasmodium</taxon>
        <taxon>Plasmodium (Plasmodium)</taxon>
    </lineage>
</organism>
<sequence>MGCNPTIKDDSYKFFDVIENYIKKADDAKQNDETMEINSNCEGFYKTMRSSFEDKEIAISVCKQLIKLYKLLDKFKGKSKCSDDYKNDCEFFNYWVNFKITKSRSNEYHCVSDLYNAIESQCHSDFNNMLDPSVIYDIDKDELDKMNILYSLYEKYSKLKTIIKDTSDQKKQVLTLSTECCAEYIQAKYICNGDSNNKSKFCEKLDKFKTNYDNLYREVEGKGSDFSDNFMTLSNCPNSKIITTAVTGSVIGLIPLFGVLYKFTPMGQMFRSKIGILNNNISNNDEDMTKMSLMDQENEQFRFQQGTYNIKYQSL</sequence>
<evidence type="ECO:0000256" key="1">
    <source>
        <dbReference type="SAM" id="Phobius"/>
    </source>
</evidence>
<gene>
    <name evidence="2" type="ORF">PVC01_000086600</name>
</gene>
<dbReference type="VEuPathDB" id="PlasmoDB:PVP01_0402400"/>
<proteinExistence type="predicted"/>
<dbReference type="VEuPathDB" id="PlasmoDB:PVW1_060033700"/>
<keyword evidence="1" id="KW-1133">Transmembrane helix</keyword>
<dbReference type="InterPro" id="IPR008780">
    <property type="entry name" value="Plasmodium_Vir"/>
</dbReference>
<dbReference type="VEuPathDB" id="PlasmoDB:PVX_031690"/>
<evidence type="ECO:0000313" key="2">
    <source>
        <dbReference type="EMBL" id="SCA60590.1"/>
    </source>
</evidence>
<protein>
    <submittedName>
        <fullName evidence="2">Vir protein, putative</fullName>
    </submittedName>
</protein>
<name>A0A1G4E5E9_PLAVI</name>
<dbReference type="EMBL" id="FLYI01000310">
    <property type="protein sequence ID" value="SCA60590.1"/>
    <property type="molecule type" value="Genomic_DNA"/>
</dbReference>
<dbReference type="Proteomes" id="UP000305196">
    <property type="component" value="Unassembled WGS sequence"/>
</dbReference>